<comment type="caution">
    <text evidence="2">The sequence shown here is derived from an EMBL/GenBank/DDBJ whole genome shotgun (WGS) entry which is preliminary data.</text>
</comment>
<dbReference type="PANTHER" id="PTHR20883">
    <property type="entry name" value="PHYTANOYL-COA DIOXYGENASE DOMAIN CONTAINING 1"/>
    <property type="match status" value="1"/>
</dbReference>
<dbReference type="GO" id="GO:0005506">
    <property type="term" value="F:iron ion binding"/>
    <property type="evidence" value="ECO:0007669"/>
    <property type="project" value="UniProtKB-ARBA"/>
</dbReference>
<dbReference type="InterPro" id="IPR008775">
    <property type="entry name" value="Phytyl_CoA_dOase-like"/>
</dbReference>
<evidence type="ECO:0000313" key="2">
    <source>
        <dbReference type="EMBL" id="PSJ43012.1"/>
    </source>
</evidence>
<gene>
    <name evidence="2" type="ORF">C7I55_00965</name>
</gene>
<dbReference type="AlphaFoldDB" id="A0A2P7QYG4"/>
<dbReference type="SUPFAM" id="SSF51197">
    <property type="entry name" value="Clavaminate synthase-like"/>
    <property type="match status" value="1"/>
</dbReference>
<evidence type="ECO:0000313" key="3">
    <source>
        <dbReference type="Proteomes" id="UP000241167"/>
    </source>
</evidence>
<dbReference type="Proteomes" id="UP000241167">
    <property type="component" value="Unassembled WGS sequence"/>
</dbReference>
<keyword evidence="3" id="KW-1185">Reference proteome</keyword>
<proteinExistence type="predicted"/>
<protein>
    <recommendedName>
        <fullName evidence="4">Phytanoyl-CoA dioxygenase</fullName>
    </recommendedName>
</protein>
<name>A0A2P7QYG4_9SPHN</name>
<organism evidence="2 3">
    <name type="scientific">Allosphingosinicella deserti</name>
    <dbReference type="NCBI Taxonomy" id="2116704"/>
    <lineage>
        <taxon>Bacteria</taxon>
        <taxon>Pseudomonadati</taxon>
        <taxon>Pseudomonadota</taxon>
        <taxon>Alphaproteobacteria</taxon>
        <taxon>Sphingomonadales</taxon>
        <taxon>Sphingomonadaceae</taxon>
        <taxon>Allosphingosinicella</taxon>
    </lineage>
</organism>
<accession>A0A2P7QYG4</accession>
<evidence type="ECO:0000256" key="1">
    <source>
        <dbReference type="ARBA" id="ARBA00001954"/>
    </source>
</evidence>
<sequence length="361" mass="40297">MRPPHFADVAAGIRSADMIECDGDGSMGEGEIMAGEGEHLPQDIVRRKILRDPQAQQDFSRNGFVAMPMLSEAEVAALSTAASALRPNDAFDPRRPNWRAASYHCSFLDTNRDYRRRAFELISRTFTAHVEQVLQDYRIIQCNFYVKPAGRGKFNLHQNWPLTANLDETSVSIWCPLVDATGHNGGLCAVPASHKIVPHVQGPNTDPYFQGLEERMWAAGMVETFSVPAGSAVIFDDGLIHGSPTNQGETPRFAVQLMCVPAESTPAYYRDIGGGRFEVVRADVDFWLENDIKDLLDGNADWEMLGVVEGRNRQVDFDELTDLLTRSDDIRRTSIALHPVVDDVSEPPRFLPRWLGRKRSA</sequence>
<dbReference type="EMBL" id="PXYI01000001">
    <property type="protein sequence ID" value="PSJ43012.1"/>
    <property type="molecule type" value="Genomic_DNA"/>
</dbReference>
<comment type="cofactor">
    <cofactor evidence="1">
        <name>Fe(2+)</name>
        <dbReference type="ChEBI" id="CHEBI:29033"/>
    </cofactor>
</comment>
<dbReference type="PANTHER" id="PTHR20883:SF48">
    <property type="entry name" value="ECTOINE DIOXYGENASE"/>
    <property type="match status" value="1"/>
</dbReference>
<dbReference type="GO" id="GO:0016706">
    <property type="term" value="F:2-oxoglutarate-dependent dioxygenase activity"/>
    <property type="evidence" value="ECO:0007669"/>
    <property type="project" value="UniProtKB-ARBA"/>
</dbReference>
<evidence type="ECO:0008006" key="4">
    <source>
        <dbReference type="Google" id="ProtNLM"/>
    </source>
</evidence>
<reference evidence="2 3" key="1">
    <citation type="submission" date="2018-03" db="EMBL/GenBank/DDBJ databases">
        <title>The draft genome of Sphingosinicella sp. GL-C-18.</title>
        <authorList>
            <person name="Liu L."/>
            <person name="Li L."/>
            <person name="Liang L."/>
            <person name="Zhang X."/>
            <person name="Wang T."/>
        </authorList>
    </citation>
    <scope>NUCLEOTIDE SEQUENCE [LARGE SCALE GENOMIC DNA]</scope>
    <source>
        <strain evidence="2 3">GL-C-18</strain>
    </source>
</reference>
<dbReference type="Gene3D" id="2.60.120.620">
    <property type="entry name" value="q2cbj1_9rhob like domain"/>
    <property type="match status" value="1"/>
</dbReference>
<dbReference type="Pfam" id="PF05721">
    <property type="entry name" value="PhyH"/>
    <property type="match status" value="1"/>
</dbReference>